<gene>
    <name evidence="2" type="ORF">C6P40_002401</name>
</gene>
<accession>A0A9P7BCW0</accession>
<name>A0A9P7BCW0_9ASCO</name>
<dbReference type="Proteomes" id="UP000697127">
    <property type="component" value="Unassembled WGS sequence"/>
</dbReference>
<keyword evidence="1" id="KW-0812">Transmembrane</keyword>
<evidence type="ECO:0000313" key="3">
    <source>
        <dbReference type="Proteomes" id="UP000697127"/>
    </source>
</evidence>
<protein>
    <submittedName>
        <fullName evidence="2">Uncharacterized protein</fullName>
    </submittedName>
</protein>
<dbReference type="EMBL" id="PUHW01000268">
    <property type="protein sequence ID" value="KAG0687392.1"/>
    <property type="molecule type" value="Genomic_DNA"/>
</dbReference>
<keyword evidence="1" id="KW-1133">Transmembrane helix</keyword>
<evidence type="ECO:0000256" key="1">
    <source>
        <dbReference type="SAM" id="Phobius"/>
    </source>
</evidence>
<keyword evidence="1" id="KW-0472">Membrane</keyword>
<comment type="caution">
    <text evidence="2">The sequence shown here is derived from an EMBL/GenBank/DDBJ whole genome shotgun (WGS) entry which is preliminary data.</text>
</comment>
<organism evidence="2 3">
    <name type="scientific">Pichia californica</name>
    <dbReference type="NCBI Taxonomy" id="460514"/>
    <lineage>
        <taxon>Eukaryota</taxon>
        <taxon>Fungi</taxon>
        <taxon>Dikarya</taxon>
        <taxon>Ascomycota</taxon>
        <taxon>Saccharomycotina</taxon>
        <taxon>Pichiomycetes</taxon>
        <taxon>Pichiales</taxon>
        <taxon>Pichiaceae</taxon>
        <taxon>Pichia</taxon>
    </lineage>
</organism>
<keyword evidence="3" id="KW-1185">Reference proteome</keyword>
<proteinExistence type="predicted"/>
<dbReference type="AlphaFoldDB" id="A0A9P7BCW0"/>
<evidence type="ECO:0000313" key="2">
    <source>
        <dbReference type="EMBL" id="KAG0687392.1"/>
    </source>
</evidence>
<sequence length="253" mass="28234">MPLSLVLNEIVAATTTVATGALSDEDITTTLTKTITSTYTTYLTSSYMTIPTTNTVASSAAAATATVYEIVSTLSKRDTSNFNMKMIAAIIIPIIVTLIVTISTLICWYLKRLNKSKNYSTDEKKLPVINESIPPVIHYSSGGSNYIHSTHHPHPAVTPLALDLPMPSTATSFDSLNYKQYQHQPQQLHPHLHHQVQQQQQRYQQQRQQQVGKYIPPRAYPPIIKLPTSGEINSKKNNIFVNHKDNSLCTRQM</sequence>
<feature type="transmembrane region" description="Helical" evidence="1">
    <location>
        <begin position="86"/>
        <end position="110"/>
    </location>
</feature>
<reference evidence="2" key="1">
    <citation type="submission" date="2020-11" db="EMBL/GenBank/DDBJ databases">
        <title>Kefir isolates.</title>
        <authorList>
            <person name="Marcisauskas S."/>
            <person name="Kim Y."/>
            <person name="Blasche S."/>
        </authorList>
    </citation>
    <scope>NUCLEOTIDE SEQUENCE</scope>
    <source>
        <strain evidence="2">Olga-1</strain>
    </source>
</reference>